<feature type="compositionally biased region" description="Low complexity" evidence="2">
    <location>
        <begin position="367"/>
        <end position="383"/>
    </location>
</feature>
<gene>
    <name evidence="3" type="ORF">g.21020</name>
</gene>
<organism evidence="3">
    <name type="scientific">Homalodisca liturata</name>
    <dbReference type="NCBI Taxonomy" id="320908"/>
    <lineage>
        <taxon>Eukaryota</taxon>
        <taxon>Metazoa</taxon>
        <taxon>Ecdysozoa</taxon>
        <taxon>Arthropoda</taxon>
        <taxon>Hexapoda</taxon>
        <taxon>Insecta</taxon>
        <taxon>Pterygota</taxon>
        <taxon>Neoptera</taxon>
        <taxon>Paraneoptera</taxon>
        <taxon>Hemiptera</taxon>
        <taxon>Auchenorrhyncha</taxon>
        <taxon>Membracoidea</taxon>
        <taxon>Cicadellidae</taxon>
        <taxon>Cicadellinae</taxon>
        <taxon>Proconiini</taxon>
        <taxon>Homalodisca</taxon>
    </lineage>
</organism>
<dbReference type="AlphaFoldDB" id="A0A1B6JJC8"/>
<proteinExistence type="predicted"/>
<evidence type="ECO:0008006" key="4">
    <source>
        <dbReference type="Google" id="ProtNLM"/>
    </source>
</evidence>
<feature type="compositionally biased region" description="Low complexity" evidence="2">
    <location>
        <begin position="420"/>
        <end position="439"/>
    </location>
</feature>
<dbReference type="PANTHER" id="PTHR10699:SF11">
    <property type="entry name" value="IGLOO, ISOFORM A"/>
    <property type="match status" value="1"/>
</dbReference>
<feature type="region of interest" description="Disordered" evidence="2">
    <location>
        <begin position="354"/>
        <end position="497"/>
    </location>
</feature>
<dbReference type="PROSITE" id="PS50096">
    <property type="entry name" value="IQ"/>
    <property type="match status" value="1"/>
</dbReference>
<sequence length="497" mass="55436">MNYTLQLHGERFLYQMPPGLYELMSDISREVLRDQPTFLYQYIAHYLDTLVKVRDYAQTAEDVVSSTLDENLELLAYVDSLGTTWDTANSAATKIQNAARRYRSKKELKLKLENQKEKKAAAEFYLQSEAFQDYMETLSLDLDDSSRASSLLLNAYKEFNAEKEEVEEERSEASVHTIEAILPRVSEEVKKEPRKRDSKMLVYQQTPKHSVESTWSTLARKIAEEEGKWKPNEVRPYALVYEGDVSVASKDQPAHTVTKCLPGYQDKDEPKVPMIAETGELSDDKDIVTLLSFDSVDQSYFKETGIHVDTSFSNLSLPSLPPEKSKELFDLLEKRYSEVSKLITPNPSLMKDEKLVKSQPVVEDRGSSSSIKRGSKSSVKSGSEQIRATEEGRGSRSSTKRESKSSAKSGPEQIKASDESPGPRSSSNRGSKSSAKSGSEQIRATEEGRGSRSSTKRESKSSAKSGSEQIRASKEGRGSRSSSNRGSKSSAKSGSEQ</sequence>
<keyword evidence="1" id="KW-0175">Coiled coil</keyword>
<feature type="compositionally biased region" description="Basic and acidic residues" evidence="2">
    <location>
        <begin position="354"/>
        <end position="366"/>
    </location>
</feature>
<evidence type="ECO:0000313" key="3">
    <source>
        <dbReference type="EMBL" id="JAS99308.1"/>
    </source>
</evidence>
<feature type="non-terminal residue" evidence="3">
    <location>
        <position position="497"/>
    </location>
</feature>
<feature type="compositionally biased region" description="Low complexity" evidence="2">
    <location>
        <begin position="479"/>
        <end position="497"/>
    </location>
</feature>
<dbReference type="PANTHER" id="PTHR10699">
    <property type="entry name" value="NEUROMODULIN"/>
    <property type="match status" value="1"/>
</dbReference>
<evidence type="ECO:0000256" key="1">
    <source>
        <dbReference type="SAM" id="Coils"/>
    </source>
</evidence>
<protein>
    <recommendedName>
        <fullName evidence="4">RIIa domain-containing protein</fullName>
    </recommendedName>
</protein>
<dbReference type="Gene3D" id="1.20.890.10">
    <property type="entry name" value="cAMP-dependent protein kinase regulatory subunit, dimerization-anchoring domain"/>
    <property type="match status" value="1"/>
</dbReference>
<feature type="coiled-coil region" evidence="1">
    <location>
        <begin position="149"/>
        <end position="176"/>
    </location>
</feature>
<dbReference type="EMBL" id="GECU01008398">
    <property type="protein sequence ID" value="JAS99308.1"/>
    <property type="molecule type" value="Transcribed_RNA"/>
</dbReference>
<name>A0A1B6JJC8_9HEMI</name>
<evidence type="ECO:0000256" key="2">
    <source>
        <dbReference type="SAM" id="MobiDB-lite"/>
    </source>
</evidence>
<reference evidence="3" key="1">
    <citation type="submission" date="2015-11" db="EMBL/GenBank/DDBJ databases">
        <title>De novo transcriptome assembly of four potential Pierce s Disease insect vectors from Arizona vineyards.</title>
        <authorList>
            <person name="Tassone E.E."/>
        </authorList>
    </citation>
    <scope>NUCLEOTIDE SEQUENCE</scope>
</reference>
<feature type="compositionally biased region" description="Basic and acidic residues" evidence="2">
    <location>
        <begin position="387"/>
        <end position="405"/>
    </location>
</feature>
<dbReference type="SUPFAM" id="SSF47391">
    <property type="entry name" value="Dimerization-anchoring domain of cAMP-dependent PK regulatory subunit"/>
    <property type="match status" value="1"/>
</dbReference>
<feature type="compositionally biased region" description="Basic and acidic residues" evidence="2">
    <location>
        <begin position="443"/>
        <end position="461"/>
    </location>
</feature>
<dbReference type="GO" id="GO:0005516">
    <property type="term" value="F:calmodulin binding"/>
    <property type="evidence" value="ECO:0007669"/>
    <property type="project" value="TreeGrafter"/>
</dbReference>
<accession>A0A1B6JJC8</accession>